<name>X1RVB4_9ZZZZ</name>
<sequence length="286" mass="31871">MLQVLSLNFMDGLGQKTSRKLVAFSDSRANAAMLAYQIEKENWQDALRQAVCSLLLESARGLTAPQQVEVDLIQAFEAHGKILKSDKIESIVGKYWNDAQVIATVNGLTDLYTSLDGLQGLECARAKRRKEKAAPLVDQRKSELRRIANASIRLEPLFSFDAANPQIPHALQKLLEKTKSSPIGTKEEFLDGRIDGQPVPWTRLVDFTGEEPILSDVFSDLNQRQDYCNLLTELMTGLRREAMGTLFSASYFDIETQGIGHPFMDVASAPLPLAGRVDLETYRQVV</sequence>
<comment type="caution">
    <text evidence="1">The sequence shown here is derived from an EMBL/GenBank/DDBJ whole genome shotgun (WGS) entry which is preliminary data.</text>
</comment>
<protein>
    <submittedName>
        <fullName evidence="1">Uncharacterized protein</fullName>
    </submittedName>
</protein>
<gene>
    <name evidence="1" type="ORF">S12H4_09752</name>
</gene>
<feature type="non-terminal residue" evidence="1">
    <location>
        <position position="286"/>
    </location>
</feature>
<accession>X1RVB4</accession>
<proteinExistence type="predicted"/>
<organism evidence="1">
    <name type="scientific">marine sediment metagenome</name>
    <dbReference type="NCBI Taxonomy" id="412755"/>
    <lineage>
        <taxon>unclassified sequences</taxon>
        <taxon>metagenomes</taxon>
        <taxon>ecological metagenomes</taxon>
    </lineage>
</organism>
<evidence type="ECO:0000313" key="1">
    <source>
        <dbReference type="EMBL" id="GAI59429.1"/>
    </source>
</evidence>
<dbReference type="AlphaFoldDB" id="X1RVB4"/>
<reference evidence="1" key="1">
    <citation type="journal article" date="2014" name="Front. Microbiol.">
        <title>High frequency of phylogenetically diverse reductive dehalogenase-homologous genes in deep subseafloor sedimentary metagenomes.</title>
        <authorList>
            <person name="Kawai M."/>
            <person name="Futagami T."/>
            <person name="Toyoda A."/>
            <person name="Takaki Y."/>
            <person name="Nishi S."/>
            <person name="Hori S."/>
            <person name="Arai W."/>
            <person name="Tsubouchi T."/>
            <person name="Morono Y."/>
            <person name="Uchiyama I."/>
            <person name="Ito T."/>
            <person name="Fujiyama A."/>
            <person name="Inagaki F."/>
            <person name="Takami H."/>
        </authorList>
    </citation>
    <scope>NUCLEOTIDE SEQUENCE</scope>
    <source>
        <strain evidence="1">Expedition CK06-06</strain>
    </source>
</reference>
<dbReference type="EMBL" id="BARW01004018">
    <property type="protein sequence ID" value="GAI59429.1"/>
    <property type="molecule type" value="Genomic_DNA"/>
</dbReference>